<keyword evidence="1" id="KW-0175">Coiled coil</keyword>
<gene>
    <name evidence="2" type="ORF">DERYTH_LOCUS10286</name>
</gene>
<organism evidence="2 3">
    <name type="scientific">Dentiscutata erythropus</name>
    <dbReference type="NCBI Taxonomy" id="1348616"/>
    <lineage>
        <taxon>Eukaryota</taxon>
        <taxon>Fungi</taxon>
        <taxon>Fungi incertae sedis</taxon>
        <taxon>Mucoromycota</taxon>
        <taxon>Glomeromycotina</taxon>
        <taxon>Glomeromycetes</taxon>
        <taxon>Diversisporales</taxon>
        <taxon>Gigasporaceae</taxon>
        <taxon>Dentiscutata</taxon>
    </lineage>
</organism>
<comment type="caution">
    <text evidence="2">The sequence shown here is derived from an EMBL/GenBank/DDBJ whole genome shotgun (WGS) entry which is preliminary data.</text>
</comment>
<feature type="coiled-coil region" evidence="1">
    <location>
        <begin position="85"/>
        <end position="145"/>
    </location>
</feature>
<protein>
    <submittedName>
        <fullName evidence="2">18388_t:CDS:1</fullName>
    </submittedName>
</protein>
<sequence>MRKRNPLTELEACGINPNIEDFLQHEIIVYTRKKKRQRRSTYPLENLLYNINMANQESKTQDIDPICICDQTRKCPCFACEEEINRRVKKELDILCQRLLEYNEKTFGKFIREMTMEYEDWVKANKKLRDEVEEKKIELREAEKFLKYLKSRTY</sequence>
<keyword evidence="3" id="KW-1185">Reference proteome</keyword>
<name>A0A9N9H6T4_9GLOM</name>
<evidence type="ECO:0000313" key="3">
    <source>
        <dbReference type="Proteomes" id="UP000789405"/>
    </source>
</evidence>
<evidence type="ECO:0000313" key="2">
    <source>
        <dbReference type="EMBL" id="CAG8653008.1"/>
    </source>
</evidence>
<proteinExistence type="predicted"/>
<dbReference type="EMBL" id="CAJVPY010005923">
    <property type="protein sequence ID" value="CAG8653008.1"/>
    <property type="molecule type" value="Genomic_DNA"/>
</dbReference>
<accession>A0A9N9H6T4</accession>
<reference evidence="2" key="1">
    <citation type="submission" date="2021-06" db="EMBL/GenBank/DDBJ databases">
        <authorList>
            <person name="Kallberg Y."/>
            <person name="Tangrot J."/>
            <person name="Rosling A."/>
        </authorList>
    </citation>
    <scope>NUCLEOTIDE SEQUENCE</scope>
    <source>
        <strain evidence="2">MA453B</strain>
    </source>
</reference>
<evidence type="ECO:0000256" key="1">
    <source>
        <dbReference type="SAM" id="Coils"/>
    </source>
</evidence>
<dbReference type="OrthoDB" id="2422123at2759"/>
<dbReference type="Proteomes" id="UP000789405">
    <property type="component" value="Unassembled WGS sequence"/>
</dbReference>
<dbReference type="AlphaFoldDB" id="A0A9N9H6T4"/>